<dbReference type="Pfam" id="PF02253">
    <property type="entry name" value="PLA1"/>
    <property type="match status" value="1"/>
</dbReference>
<keyword evidence="12 17" id="KW-0443">Lipid metabolism</keyword>
<evidence type="ECO:0000256" key="7">
    <source>
        <dbReference type="ARBA" id="ARBA00022723"/>
    </source>
</evidence>
<evidence type="ECO:0000256" key="3">
    <source>
        <dbReference type="ARBA" id="ARBA00010525"/>
    </source>
</evidence>
<comment type="subunit">
    <text evidence="4 17">Homodimer; dimerization is reversible, and the dimeric form is the active one.</text>
</comment>
<dbReference type="PRINTS" id="PR01486">
    <property type="entry name" value="PHPHLIPASEA1"/>
</dbReference>
<comment type="function">
    <text evidence="17">Hydrolysis of phosphatidylcholine with phospholipase A2 (EC 3.1.1.4) and phospholipase A1 (EC 3.1.1.32) activities.</text>
</comment>
<comment type="cofactor">
    <cofactor evidence="17">
        <name>Ca(2+)</name>
        <dbReference type="ChEBI" id="CHEBI:29108"/>
    </cofactor>
    <text evidence="17">Binds 1 Ca(2+) ion per monomer. In the dimeric form the Ca(2+) is bound by different amino acids with binding of each Ca(2+) shared with ligands coming from each monomer. The Ca(2+) ion may have a role in catalysis.</text>
</comment>
<keyword evidence="5" id="KW-1134">Transmembrane beta strand</keyword>
<evidence type="ECO:0000256" key="5">
    <source>
        <dbReference type="ARBA" id="ARBA00022452"/>
    </source>
</evidence>
<comment type="similarity">
    <text evidence="3 17">Belongs to the phospholipase A1 family.</text>
</comment>
<keyword evidence="9 17" id="KW-0378">Hydrolase</keyword>
<feature type="chain" id="PRO_5029032307" description="Phospholipase A1" evidence="17">
    <location>
        <begin position="28"/>
        <end position="351"/>
    </location>
</feature>
<dbReference type="GO" id="GO:0005509">
    <property type="term" value="F:calcium ion binding"/>
    <property type="evidence" value="ECO:0007669"/>
    <property type="project" value="TreeGrafter"/>
</dbReference>
<feature type="signal peptide" evidence="17">
    <location>
        <begin position="1"/>
        <end position="27"/>
    </location>
</feature>
<dbReference type="GO" id="GO:0008970">
    <property type="term" value="F:phospholipase A1 activity"/>
    <property type="evidence" value="ECO:0007669"/>
    <property type="project" value="UniProtKB-EC"/>
</dbReference>
<dbReference type="SUPFAM" id="SSF56931">
    <property type="entry name" value="Outer membrane phospholipase A (OMPLA)"/>
    <property type="match status" value="1"/>
</dbReference>
<evidence type="ECO:0000256" key="6">
    <source>
        <dbReference type="ARBA" id="ARBA00022692"/>
    </source>
</evidence>
<evidence type="ECO:0000256" key="14">
    <source>
        <dbReference type="ARBA" id="ARBA00023237"/>
    </source>
</evidence>
<evidence type="ECO:0000256" key="11">
    <source>
        <dbReference type="ARBA" id="ARBA00022963"/>
    </source>
</evidence>
<evidence type="ECO:0000256" key="9">
    <source>
        <dbReference type="ARBA" id="ARBA00022801"/>
    </source>
</evidence>
<feature type="binding site" description="in dimeric form" evidence="16">
    <location>
        <position position="229"/>
    </location>
    <ligand>
        <name>Ca(2+)</name>
        <dbReference type="ChEBI" id="CHEBI:29108"/>
        <label>1</label>
    </ligand>
</feature>
<protein>
    <recommendedName>
        <fullName evidence="17">Phospholipase A1</fullName>
        <ecNumber evidence="17">3.1.1.32</ecNumber>
        <ecNumber evidence="17">3.1.1.4</ecNumber>
    </recommendedName>
    <alternativeName>
        <fullName evidence="17">Phosphatidylcholine 1-acylhydrolase</fullName>
    </alternativeName>
</protein>
<evidence type="ECO:0000256" key="1">
    <source>
        <dbReference type="ARBA" id="ARBA00000111"/>
    </source>
</evidence>
<evidence type="ECO:0000256" key="2">
    <source>
        <dbReference type="ARBA" id="ARBA00001604"/>
    </source>
</evidence>
<dbReference type="Proteomes" id="UP000483432">
    <property type="component" value="Unassembled WGS sequence"/>
</dbReference>
<keyword evidence="14 17" id="KW-0998">Cell outer membrane</keyword>
<keyword evidence="10 16" id="KW-0106">Calcium</keyword>
<evidence type="ECO:0000256" key="16">
    <source>
        <dbReference type="PIRSR" id="PIRSR603187-2"/>
    </source>
</evidence>
<dbReference type="GO" id="GO:0004623">
    <property type="term" value="F:phospholipase A2 activity"/>
    <property type="evidence" value="ECO:0007669"/>
    <property type="project" value="UniProtKB-EC"/>
</dbReference>
<dbReference type="InterPro" id="IPR003187">
    <property type="entry name" value="PLipase_A1"/>
</dbReference>
<dbReference type="GO" id="GO:0016042">
    <property type="term" value="P:lipid catabolic process"/>
    <property type="evidence" value="ECO:0007669"/>
    <property type="project" value="UniProtKB-KW"/>
</dbReference>
<gene>
    <name evidence="18" type="ORF">GZ085_04545</name>
</gene>
<feature type="binding site" description="in dimeric form" evidence="16">
    <location>
        <position position="183"/>
    </location>
    <ligand>
        <name>Ca(2+)</name>
        <dbReference type="ChEBI" id="CHEBI:29108"/>
        <label>1</label>
    </ligand>
</feature>
<dbReference type="GO" id="GO:0009279">
    <property type="term" value="C:cell outer membrane"/>
    <property type="evidence" value="ECO:0007669"/>
    <property type="project" value="UniProtKB-SubCell"/>
</dbReference>
<dbReference type="EC" id="3.1.1.32" evidence="17"/>
<evidence type="ECO:0000256" key="17">
    <source>
        <dbReference type="RuleBase" id="RU366027"/>
    </source>
</evidence>
<dbReference type="EC" id="3.1.1.4" evidence="17"/>
<evidence type="ECO:0000256" key="10">
    <source>
        <dbReference type="ARBA" id="ARBA00022837"/>
    </source>
</evidence>
<evidence type="ECO:0000256" key="4">
    <source>
        <dbReference type="ARBA" id="ARBA00011702"/>
    </source>
</evidence>
<dbReference type="PANTHER" id="PTHR40457:SF1">
    <property type="entry name" value="PHOSPHOLIPASE A1"/>
    <property type="match status" value="1"/>
</dbReference>
<comment type="catalytic activity">
    <reaction evidence="1 17">
        <text>a 1,2-diacyl-sn-glycero-3-phosphocholine + H2O = a 2-acyl-sn-glycero-3-phosphocholine + a fatty acid + H(+)</text>
        <dbReference type="Rhea" id="RHEA:18689"/>
        <dbReference type="ChEBI" id="CHEBI:15377"/>
        <dbReference type="ChEBI" id="CHEBI:15378"/>
        <dbReference type="ChEBI" id="CHEBI:28868"/>
        <dbReference type="ChEBI" id="CHEBI:57643"/>
        <dbReference type="ChEBI" id="CHEBI:57875"/>
        <dbReference type="EC" id="3.1.1.32"/>
    </reaction>
</comment>
<evidence type="ECO:0000256" key="15">
    <source>
        <dbReference type="PIRSR" id="PIRSR603187-1"/>
    </source>
</evidence>
<comment type="subcellular location">
    <subcellularLocation>
        <location evidence="17">Cell outer membrane</location>
        <topology evidence="17">Multi-pass membrane protein</topology>
    </subcellularLocation>
    <text evidence="17">One of the very few enzymes located there.</text>
</comment>
<organism evidence="18 19">
    <name type="scientific">Sulfuriferula multivorans</name>
    <dbReference type="NCBI Taxonomy" id="1559896"/>
    <lineage>
        <taxon>Bacteria</taxon>
        <taxon>Pseudomonadati</taxon>
        <taxon>Pseudomonadota</taxon>
        <taxon>Betaproteobacteria</taxon>
        <taxon>Nitrosomonadales</taxon>
        <taxon>Sulfuricellaceae</taxon>
        <taxon>Sulfuriferula</taxon>
    </lineage>
</organism>
<comment type="catalytic activity">
    <reaction evidence="2 17">
        <text>a 1,2-diacyl-sn-glycero-3-phosphocholine + H2O = a 1-acyl-sn-glycero-3-phosphocholine + a fatty acid + H(+)</text>
        <dbReference type="Rhea" id="RHEA:15801"/>
        <dbReference type="ChEBI" id="CHEBI:15377"/>
        <dbReference type="ChEBI" id="CHEBI:15378"/>
        <dbReference type="ChEBI" id="CHEBI:28868"/>
        <dbReference type="ChEBI" id="CHEBI:57643"/>
        <dbReference type="ChEBI" id="CHEBI:58168"/>
        <dbReference type="EC" id="3.1.1.4"/>
    </reaction>
</comment>
<dbReference type="CDD" id="cd00541">
    <property type="entry name" value="OMPLA"/>
    <property type="match status" value="1"/>
</dbReference>
<feature type="binding site" description="in dimeric form" evidence="16">
    <location>
        <position position="264"/>
    </location>
    <ligand>
        <name>Ca(2+)</name>
        <dbReference type="ChEBI" id="CHEBI:29108"/>
        <label>1</label>
    </ligand>
</feature>
<keyword evidence="11 17" id="KW-0442">Lipid degradation</keyword>
<feature type="binding site" description="in dimeric form" evidence="16">
    <location>
        <position position="224"/>
    </location>
    <ligand>
        <name>Ca(2+)</name>
        <dbReference type="ChEBI" id="CHEBI:29108"/>
        <label>1</label>
    </ligand>
</feature>
<dbReference type="Gene3D" id="2.40.230.10">
    <property type="entry name" value="Phospholipase A1"/>
    <property type="match status" value="1"/>
</dbReference>
<reference evidence="18 19" key="1">
    <citation type="submission" date="2019-09" db="EMBL/GenBank/DDBJ databases">
        <title>H2 Metabolism Revealed by Metagenomic Analysis in Subglacial Sediment of East Antarctica.</title>
        <authorList>
            <person name="Yang Z."/>
            <person name="Zhang Y."/>
            <person name="Lv Y."/>
            <person name="Yan W."/>
            <person name="Xiao X."/>
            <person name="Sun B."/>
            <person name="Ma H."/>
        </authorList>
    </citation>
    <scope>NUCLEOTIDE SEQUENCE [LARGE SCALE GENOMIC DNA]</scope>
    <source>
        <strain evidence="18">Bin2_2</strain>
    </source>
</reference>
<evidence type="ECO:0000313" key="18">
    <source>
        <dbReference type="EMBL" id="NDP47657.1"/>
    </source>
</evidence>
<feature type="active site" description="Proton acceptor" evidence="15">
    <location>
        <position position="219"/>
    </location>
</feature>
<dbReference type="EMBL" id="JAAFGW010000046">
    <property type="protein sequence ID" value="NDP47657.1"/>
    <property type="molecule type" value="Genomic_DNA"/>
</dbReference>
<sequence length="351" mass="39611">MKLINRHQLGQASLIFLCVGLLDQAHAAPVAAWEGCSVIPADAERLACYDRLVGPPPPEPVPQAADKSDTQPVVAQAASAEPKLLSTLSRHWELDDEAKQGAFLFRPHHPNYFLPIKYSNAPNNSPYKDTFTQPDLGLDSIETELQLSFKIKAMEGVFGHDNLDLWLGYTITSFWQAYNGTISSPFRETNYEPEAMLVFRTNYELAGFRGRFINLGMVHQSNGRGETLSRSWNRVYAQFGFERDNLAVMIRPWVRIPENNRSDDNPDIEDYMGHGDVLAVYRKGRNAYSLLLRNNLKSSDNRGALKLNWSFPLVGRLKGYVQYFNGYGESLVDYNYKQQSLGFGVSLTEGM</sequence>
<keyword evidence="8 17" id="KW-0732">Signal</keyword>
<evidence type="ECO:0000256" key="8">
    <source>
        <dbReference type="ARBA" id="ARBA00022729"/>
    </source>
</evidence>
<evidence type="ECO:0000256" key="12">
    <source>
        <dbReference type="ARBA" id="ARBA00023098"/>
    </source>
</evidence>
<proteinExistence type="inferred from homology"/>
<feature type="active site" description="Nucleophile" evidence="15">
    <location>
        <position position="221"/>
    </location>
</feature>
<accession>A0A7C9JW69</accession>
<keyword evidence="13" id="KW-0472">Membrane</keyword>
<evidence type="ECO:0000313" key="19">
    <source>
        <dbReference type="Proteomes" id="UP000483432"/>
    </source>
</evidence>
<dbReference type="PANTHER" id="PTHR40457">
    <property type="entry name" value="PHOSPHOLIPASE A1"/>
    <property type="match status" value="1"/>
</dbReference>
<keyword evidence="7 16" id="KW-0479">Metal-binding</keyword>
<name>A0A7C9JW69_9PROT</name>
<dbReference type="AlphaFoldDB" id="A0A7C9JW69"/>
<evidence type="ECO:0000256" key="13">
    <source>
        <dbReference type="ARBA" id="ARBA00023136"/>
    </source>
</evidence>
<keyword evidence="6" id="KW-0812">Transmembrane</keyword>
<dbReference type="InterPro" id="IPR036541">
    <property type="entry name" value="PLipase_A1_sf"/>
</dbReference>
<comment type="caution">
    <text evidence="18">The sequence shown here is derived from an EMBL/GenBank/DDBJ whole genome shotgun (WGS) entry which is preliminary data.</text>
</comment>